<dbReference type="RefSeq" id="WP_393014468.1">
    <property type="nucleotide sequence ID" value="NZ_JAZAQF010000086.1"/>
</dbReference>
<reference evidence="3" key="1">
    <citation type="journal article" date="2024" name="Algal Res.">
        <title>Biochemical, toxicological and genomic investigation of a high-biomass producing Limnothrix strain isolated from Italian shallow drinking water reservoir.</title>
        <authorList>
            <person name="Simonazzi M."/>
            <person name="Shishido T.K."/>
            <person name="Delbaje E."/>
            <person name="Wahlsten M."/>
            <person name="Fewer D.P."/>
            <person name="Sivonen K."/>
            <person name="Pezzolesi L."/>
            <person name="Pistocchi R."/>
        </authorList>
    </citation>
    <scope>NUCLEOTIDE SEQUENCE [LARGE SCALE GENOMIC DNA]</scope>
    <source>
        <strain evidence="3">LRLZ20PSL1</strain>
    </source>
</reference>
<dbReference type="Pfam" id="PF07883">
    <property type="entry name" value="Cupin_2"/>
    <property type="match status" value="1"/>
</dbReference>
<organism evidence="2 3">
    <name type="scientific">Limnothrix redekei LRLZ20PSL1</name>
    <dbReference type="NCBI Taxonomy" id="3112953"/>
    <lineage>
        <taxon>Bacteria</taxon>
        <taxon>Bacillati</taxon>
        <taxon>Cyanobacteriota</taxon>
        <taxon>Cyanophyceae</taxon>
        <taxon>Pseudanabaenales</taxon>
        <taxon>Pseudanabaenaceae</taxon>
        <taxon>Limnothrix</taxon>
    </lineage>
</organism>
<evidence type="ECO:0000313" key="2">
    <source>
        <dbReference type="EMBL" id="MFG3818872.1"/>
    </source>
</evidence>
<comment type="caution">
    <text evidence="2">The sequence shown here is derived from an EMBL/GenBank/DDBJ whole genome shotgun (WGS) entry which is preliminary data.</text>
</comment>
<sequence length="188" mass="20885">MASSETTEMETIVNPVTGDRMTFMQPSSQHQGQYAKIRFDLPPGAKGSPLHYHTKMDETFTVLSGCLDMEVGRKNNRRTLQAGESLQVPAGMHHSFCNSSGEWVTFTTENRPAAGFEQFLRGLYGLAIDSKVNSDGMPTNVLEMAILLKLSDTIPVGIPSFLFGLLLNTLVWVARVFNADHAITKYWR</sequence>
<dbReference type="InterPro" id="IPR013096">
    <property type="entry name" value="Cupin_2"/>
</dbReference>
<dbReference type="PANTHER" id="PTHR36440:SF1">
    <property type="entry name" value="PUTATIVE (AFU_ORTHOLOGUE AFUA_8G07350)-RELATED"/>
    <property type="match status" value="1"/>
</dbReference>
<dbReference type="InterPro" id="IPR014710">
    <property type="entry name" value="RmlC-like_jellyroll"/>
</dbReference>
<dbReference type="EMBL" id="JAZAQF010000086">
    <property type="protein sequence ID" value="MFG3818872.1"/>
    <property type="molecule type" value="Genomic_DNA"/>
</dbReference>
<dbReference type="PANTHER" id="PTHR36440">
    <property type="entry name" value="PUTATIVE (AFU_ORTHOLOGUE AFUA_8G07350)-RELATED"/>
    <property type="match status" value="1"/>
</dbReference>
<protein>
    <submittedName>
        <fullName evidence="2">Cupin domain-containing protein</fullName>
    </submittedName>
</protein>
<accession>A0ABW7CCJ7</accession>
<evidence type="ECO:0000259" key="1">
    <source>
        <dbReference type="Pfam" id="PF07883"/>
    </source>
</evidence>
<evidence type="ECO:0000313" key="3">
    <source>
        <dbReference type="Proteomes" id="UP001604335"/>
    </source>
</evidence>
<dbReference type="Gene3D" id="2.60.120.10">
    <property type="entry name" value="Jelly Rolls"/>
    <property type="match status" value="1"/>
</dbReference>
<dbReference type="InterPro" id="IPR011051">
    <property type="entry name" value="RmlC_Cupin_sf"/>
</dbReference>
<keyword evidence="3" id="KW-1185">Reference proteome</keyword>
<gene>
    <name evidence="2" type="ORF">VPK24_14605</name>
</gene>
<name>A0ABW7CCJ7_9CYAN</name>
<feature type="domain" description="Cupin type-2" evidence="1">
    <location>
        <begin position="39"/>
        <end position="102"/>
    </location>
</feature>
<dbReference type="InterPro" id="IPR053146">
    <property type="entry name" value="QDO-like"/>
</dbReference>
<dbReference type="Proteomes" id="UP001604335">
    <property type="component" value="Unassembled WGS sequence"/>
</dbReference>
<dbReference type="CDD" id="cd02208">
    <property type="entry name" value="cupin_RmlC-like"/>
    <property type="match status" value="1"/>
</dbReference>
<dbReference type="SUPFAM" id="SSF51182">
    <property type="entry name" value="RmlC-like cupins"/>
    <property type="match status" value="1"/>
</dbReference>
<proteinExistence type="predicted"/>